<keyword evidence="3" id="KW-1185">Reference proteome</keyword>
<name>A0A5C6C980_9BACT</name>
<evidence type="ECO:0008006" key="4">
    <source>
        <dbReference type="Google" id="ProtNLM"/>
    </source>
</evidence>
<reference evidence="2 3" key="1">
    <citation type="submission" date="2019-02" db="EMBL/GenBank/DDBJ databases">
        <title>Deep-cultivation of Planctomycetes and their phenomic and genomic characterization uncovers novel biology.</title>
        <authorList>
            <person name="Wiegand S."/>
            <person name="Jogler M."/>
            <person name="Boedeker C."/>
            <person name="Pinto D."/>
            <person name="Vollmers J."/>
            <person name="Rivas-Marin E."/>
            <person name="Kohn T."/>
            <person name="Peeters S.H."/>
            <person name="Heuer A."/>
            <person name="Rast P."/>
            <person name="Oberbeckmann S."/>
            <person name="Bunk B."/>
            <person name="Jeske O."/>
            <person name="Meyerdierks A."/>
            <person name="Storesund J.E."/>
            <person name="Kallscheuer N."/>
            <person name="Luecker S."/>
            <person name="Lage O.M."/>
            <person name="Pohl T."/>
            <person name="Merkel B.J."/>
            <person name="Hornburger P."/>
            <person name="Mueller R.-W."/>
            <person name="Bruemmer F."/>
            <person name="Labrenz M."/>
            <person name="Spormann A.M."/>
            <person name="Op Den Camp H."/>
            <person name="Overmann J."/>
            <person name="Amann R."/>
            <person name="Jetten M.S.M."/>
            <person name="Mascher T."/>
            <person name="Medema M.H."/>
            <person name="Devos D.P."/>
            <person name="Kaster A.-K."/>
            <person name="Ovreas L."/>
            <person name="Rohde M."/>
            <person name="Galperin M.Y."/>
            <person name="Jogler C."/>
        </authorList>
    </citation>
    <scope>NUCLEOTIDE SEQUENCE [LARGE SCALE GENOMIC DNA]</scope>
    <source>
        <strain evidence="2 3">Pla144</strain>
    </source>
</reference>
<sequence length="551" mass="59365">MLLAEPLLVQALSDERKLPISHGESHSFSPIARVSTDTRIDEGTLMARLHLSSIVNYIPAALTRCISCLAIALALSSSAQCEVTFPYVAYISVPQTFARGGPGQEYYPTLQLPQGHAVEVYRHDSEGWCAVRPPEGSFCWIAAHEIHRLDNNTAEIAVESAIARVGSSVSPARSAVQVLLHRGEQLQLLPSAANDDPRWIRIAPPAGEFRWIAASSLSRTPPLENSGPVQHASGWMRQSPTVGHASGGNSSERGFAHLVQNTVPVQPAYPGAAALPSTPLPIPNGIMAASTGGAADSVELVAGSPSAKQVSQSPGLVPPSLAQVGAAEQGASLAATRVSTAPRIRFGNSPSVLGPATDRVEELQLRLSQAVIRPKEEWQFDQLESEANALLDKSDSVSEREHLRDLLDRIARFKRVQEGLPTEPTMAVNSGPDPEKGEFTGQTSRVRQLADLDLKSDDPFENRKPSADEPRYDAVGRLKPVTSTTQESPRYALVDDKGAVISFVTPTPDLNLQPYVGMRIGVNGSRGFMPEYRKAHVTAGRVTLIEDRIRR</sequence>
<dbReference type="Proteomes" id="UP000318437">
    <property type="component" value="Unassembled WGS sequence"/>
</dbReference>
<feature type="region of interest" description="Disordered" evidence="1">
    <location>
        <begin position="422"/>
        <end position="445"/>
    </location>
</feature>
<evidence type="ECO:0000313" key="2">
    <source>
        <dbReference type="EMBL" id="TWU21263.1"/>
    </source>
</evidence>
<organism evidence="2 3">
    <name type="scientific">Bythopirellula polymerisocia</name>
    <dbReference type="NCBI Taxonomy" id="2528003"/>
    <lineage>
        <taxon>Bacteria</taxon>
        <taxon>Pseudomonadati</taxon>
        <taxon>Planctomycetota</taxon>
        <taxon>Planctomycetia</taxon>
        <taxon>Pirellulales</taxon>
        <taxon>Lacipirellulaceae</taxon>
        <taxon>Bythopirellula</taxon>
    </lineage>
</organism>
<gene>
    <name evidence="2" type="ORF">Pla144_46720</name>
</gene>
<comment type="caution">
    <text evidence="2">The sequence shown here is derived from an EMBL/GenBank/DDBJ whole genome shotgun (WGS) entry which is preliminary data.</text>
</comment>
<dbReference type="AlphaFoldDB" id="A0A5C6C980"/>
<proteinExistence type="predicted"/>
<dbReference type="EMBL" id="SJPS01000011">
    <property type="protein sequence ID" value="TWU21263.1"/>
    <property type="molecule type" value="Genomic_DNA"/>
</dbReference>
<evidence type="ECO:0000256" key="1">
    <source>
        <dbReference type="SAM" id="MobiDB-lite"/>
    </source>
</evidence>
<accession>A0A5C6C980</accession>
<evidence type="ECO:0000313" key="3">
    <source>
        <dbReference type="Proteomes" id="UP000318437"/>
    </source>
</evidence>
<protein>
    <recommendedName>
        <fullName evidence="4">Bacterial SH3 domain protein</fullName>
    </recommendedName>
</protein>